<name>A0A483IVC5_KLEPN</name>
<reference evidence="2" key="2">
    <citation type="submission" date="2019-03" db="EMBL/GenBank/DDBJ databases">
        <authorList>
            <consortium name="Pathogen Informatics"/>
        </authorList>
    </citation>
    <scope>NUCLEOTIDE SEQUENCE</scope>
    <source>
        <strain evidence="2">5012STDY7626444</strain>
    </source>
</reference>
<sequence length="117" mass="13264">MDIKRLFQMKRPCPDCPFLKDGGIELHEGRLEQIKNDLLVDDQRPFQCHKTTYSTGGRYDDDGDRYLPSGKEAYCAGAMAFLYANRRMNVPMRLGLIYGALDIADLEATVPLIDTSM</sequence>
<dbReference type="AlphaFoldDB" id="A0A483IVC5"/>
<reference evidence="1" key="1">
    <citation type="submission" date="2019-01" db="EMBL/GenBank/DDBJ databases">
        <authorList>
            <person name="Lista F."/>
            <person name="Anselmo A."/>
        </authorList>
    </citation>
    <scope>NUCLEOTIDE SEQUENCE</scope>
    <source>
        <strain evidence="1">13S</strain>
    </source>
</reference>
<evidence type="ECO:0000313" key="1">
    <source>
        <dbReference type="EMBL" id="TCX36598.1"/>
    </source>
</evidence>
<dbReference type="RefSeq" id="WP_009484854.1">
    <property type="nucleotide sequence ID" value="NZ_AP024176.1"/>
</dbReference>
<proteinExistence type="predicted"/>
<dbReference type="EMBL" id="CAAHCP010000042">
    <property type="protein sequence ID" value="VGL98179.1"/>
    <property type="molecule type" value="Genomic_DNA"/>
</dbReference>
<organism evidence="1">
    <name type="scientific">Klebsiella pneumoniae</name>
    <dbReference type="NCBI Taxonomy" id="573"/>
    <lineage>
        <taxon>Bacteria</taxon>
        <taxon>Pseudomonadati</taxon>
        <taxon>Pseudomonadota</taxon>
        <taxon>Gammaproteobacteria</taxon>
        <taxon>Enterobacterales</taxon>
        <taxon>Enterobacteriaceae</taxon>
        <taxon>Klebsiella/Raoultella group</taxon>
        <taxon>Klebsiella</taxon>
        <taxon>Klebsiella pneumoniae complex</taxon>
    </lineage>
</organism>
<protein>
    <submittedName>
        <fullName evidence="1">Uncharacterized protein</fullName>
    </submittedName>
</protein>
<accession>A0A483IVC5</accession>
<gene>
    <name evidence="1" type="ORF">ETE75_20255</name>
    <name evidence="2" type="ORF">SAMEA4873646_05371</name>
</gene>
<evidence type="ECO:0000313" key="2">
    <source>
        <dbReference type="EMBL" id="VGL98179.1"/>
    </source>
</evidence>
<dbReference type="EMBL" id="SDCJ01000016">
    <property type="protein sequence ID" value="TCX36598.1"/>
    <property type="molecule type" value="Genomic_DNA"/>
</dbReference>